<keyword evidence="2" id="KW-0238">DNA-binding</keyword>
<dbReference type="InterPro" id="IPR037923">
    <property type="entry name" value="HTH-like"/>
</dbReference>
<accession>A0ABY4BKZ1</accession>
<feature type="domain" description="HTH araC/xylS-type" evidence="4">
    <location>
        <begin position="234"/>
        <end position="332"/>
    </location>
</feature>
<dbReference type="InterPro" id="IPR009057">
    <property type="entry name" value="Homeodomain-like_sf"/>
</dbReference>
<sequence length="338" mass="39465">MGVFRLNTIESFNTSKLYNRNIDFMVVFTEKIVIFIREYRSRMKDLYPTFDINNLSTCNSLNEIFSIDQFSDYLTGNPNTAKIHRHSFYHLTYFVNGGGDNVIDFKMYEVLPQSIFFMRPGQVHSWDLHSSVEGYVINFAPTFFDQLQISSSILDEFSFLSIFHEDQRVVLSENKKDKINNCFQQILAESSNEINRNSQIIIASAILQICGWANEEVQNGLPIVETGYNSLIFKQFIEQIELNFLELKMPKDYAALLHITPSHLNFICKQQSNLSAGEFIRDRIILEAKRMLVNFKLSVSAIAEMLNYYDSSYFVKFFKKNTGLTPEAFRKQYYKKQH</sequence>
<dbReference type="Pfam" id="PF02311">
    <property type="entry name" value="AraC_binding"/>
    <property type="match status" value="1"/>
</dbReference>
<dbReference type="RefSeq" id="WP_243577117.1">
    <property type="nucleotide sequence ID" value="NZ_CP094529.1"/>
</dbReference>
<evidence type="ECO:0000256" key="1">
    <source>
        <dbReference type="ARBA" id="ARBA00023015"/>
    </source>
</evidence>
<dbReference type="Pfam" id="PF12833">
    <property type="entry name" value="HTH_18"/>
    <property type="match status" value="1"/>
</dbReference>
<evidence type="ECO:0000259" key="4">
    <source>
        <dbReference type="PROSITE" id="PS01124"/>
    </source>
</evidence>
<reference evidence="5 6" key="1">
    <citation type="submission" date="2022-03" db="EMBL/GenBank/DDBJ databases">
        <title>Chryseobacterium sp. isolated from the Andong Sikhe.</title>
        <authorList>
            <person name="Won M."/>
            <person name="Kim S.-J."/>
            <person name="Kwon S.-W."/>
        </authorList>
    </citation>
    <scope>NUCLEOTIDE SEQUENCE [LARGE SCALE GENOMIC DNA]</scope>
    <source>
        <strain evidence="5 6">ADR-1</strain>
    </source>
</reference>
<organism evidence="5 6">
    <name type="scientific">Chryseobacterium oryzae</name>
    <dbReference type="NCBI Taxonomy" id="2929799"/>
    <lineage>
        <taxon>Bacteria</taxon>
        <taxon>Pseudomonadati</taxon>
        <taxon>Bacteroidota</taxon>
        <taxon>Flavobacteriia</taxon>
        <taxon>Flavobacteriales</taxon>
        <taxon>Weeksellaceae</taxon>
        <taxon>Chryseobacterium group</taxon>
        <taxon>Chryseobacterium</taxon>
    </lineage>
</organism>
<keyword evidence="1" id="KW-0805">Transcription regulation</keyword>
<keyword evidence="3" id="KW-0804">Transcription</keyword>
<dbReference type="Gene3D" id="1.10.10.60">
    <property type="entry name" value="Homeodomain-like"/>
    <property type="match status" value="1"/>
</dbReference>
<evidence type="ECO:0000313" key="5">
    <source>
        <dbReference type="EMBL" id="UOE38912.1"/>
    </source>
</evidence>
<proteinExistence type="predicted"/>
<dbReference type="PROSITE" id="PS01124">
    <property type="entry name" value="HTH_ARAC_FAMILY_2"/>
    <property type="match status" value="1"/>
</dbReference>
<dbReference type="Proteomes" id="UP000831068">
    <property type="component" value="Chromosome"/>
</dbReference>
<dbReference type="SMART" id="SM00342">
    <property type="entry name" value="HTH_ARAC"/>
    <property type="match status" value="1"/>
</dbReference>
<dbReference type="SUPFAM" id="SSF51215">
    <property type="entry name" value="Regulatory protein AraC"/>
    <property type="match status" value="1"/>
</dbReference>
<protein>
    <submittedName>
        <fullName evidence="5">AraC family transcriptional regulator</fullName>
    </submittedName>
</protein>
<name>A0ABY4BKZ1_9FLAO</name>
<evidence type="ECO:0000256" key="3">
    <source>
        <dbReference type="ARBA" id="ARBA00023163"/>
    </source>
</evidence>
<dbReference type="EMBL" id="CP094529">
    <property type="protein sequence ID" value="UOE38912.1"/>
    <property type="molecule type" value="Genomic_DNA"/>
</dbReference>
<keyword evidence="6" id="KW-1185">Reference proteome</keyword>
<dbReference type="PANTHER" id="PTHR43280">
    <property type="entry name" value="ARAC-FAMILY TRANSCRIPTIONAL REGULATOR"/>
    <property type="match status" value="1"/>
</dbReference>
<dbReference type="InterPro" id="IPR018060">
    <property type="entry name" value="HTH_AraC"/>
</dbReference>
<dbReference type="InterPro" id="IPR003313">
    <property type="entry name" value="AraC-bd"/>
</dbReference>
<dbReference type="SUPFAM" id="SSF46689">
    <property type="entry name" value="Homeodomain-like"/>
    <property type="match status" value="1"/>
</dbReference>
<evidence type="ECO:0000256" key="2">
    <source>
        <dbReference type="ARBA" id="ARBA00023125"/>
    </source>
</evidence>
<dbReference type="PANTHER" id="PTHR43280:SF32">
    <property type="entry name" value="TRANSCRIPTIONAL REGULATORY PROTEIN"/>
    <property type="match status" value="1"/>
</dbReference>
<gene>
    <name evidence="5" type="ORF">MTP08_03830</name>
</gene>
<evidence type="ECO:0000313" key="6">
    <source>
        <dbReference type="Proteomes" id="UP000831068"/>
    </source>
</evidence>